<dbReference type="AlphaFoldDB" id="A0A376VEG3"/>
<feature type="domain" description="Response regulatory" evidence="2">
    <location>
        <begin position="5"/>
        <end position="75"/>
    </location>
</feature>
<reference evidence="3 4" key="1">
    <citation type="submission" date="2018-06" db="EMBL/GenBank/DDBJ databases">
        <authorList>
            <consortium name="Pathogen Informatics"/>
            <person name="Doyle S."/>
        </authorList>
    </citation>
    <scope>NUCLEOTIDE SEQUENCE [LARGE SCALE GENOMIC DNA]</scope>
    <source>
        <strain evidence="3 4">NCTC9077</strain>
    </source>
</reference>
<evidence type="ECO:0000259" key="2">
    <source>
        <dbReference type="PROSITE" id="PS50110"/>
    </source>
</evidence>
<dbReference type="Proteomes" id="UP000254495">
    <property type="component" value="Unassembled WGS sequence"/>
</dbReference>
<dbReference type="GO" id="GO:0000160">
    <property type="term" value="P:phosphorelay signal transduction system"/>
    <property type="evidence" value="ECO:0007669"/>
    <property type="project" value="InterPro"/>
</dbReference>
<evidence type="ECO:0000256" key="1">
    <source>
        <dbReference type="PROSITE-ProRule" id="PRU00169"/>
    </source>
</evidence>
<accession>A0A376VEG3</accession>
<proteinExistence type="predicted"/>
<name>A0A376VEG3_ECOLX</name>
<sequence>MGKIKIVVSDQQPFMIDGIIGFLGHYPDLYEVVGGYKDLKKAIAECNKSAAQIFILGEFAGGMMGSELIKWVKIA</sequence>
<evidence type="ECO:0000313" key="3">
    <source>
        <dbReference type="EMBL" id="STJ09675.1"/>
    </source>
</evidence>
<evidence type="ECO:0000313" key="4">
    <source>
        <dbReference type="Proteomes" id="UP000254495"/>
    </source>
</evidence>
<dbReference type="EMBL" id="UGCU01000001">
    <property type="protein sequence ID" value="STJ09675.1"/>
    <property type="molecule type" value="Genomic_DNA"/>
</dbReference>
<gene>
    <name evidence="3" type="ORF">NCTC9077_01304</name>
</gene>
<dbReference type="PROSITE" id="PS50110">
    <property type="entry name" value="RESPONSE_REGULATORY"/>
    <property type="match status" value="1"/>
</dbReference>
<organism evidence="3 4">
    <name type="scientific">Escherichia coli</name>
    <dbReference type="NCBI Taxonomy" id="562"/>
    <lineage>
        <taxon>Bacteria</taxon>
        <taxon>Pseudomonadati</taxon>
        <taxon>Pseudomonadota</taxon>
        <taxon>Gammaproteobacteria</taxon>
        <taxon>Enterobacterales</taxon>
        <taxon>Enterobacteriaceae</taxon>
        <taxon>Escherichia</taxon>
    </lineage>
</organism>
<dbReference type="InterPro" id="IPR001789">
    <property type="entry name" value="Sig_transdc_resp-reg_receiver"/>
</dbReference>
<comment type="caution">
    <text evidence="1">Lacks conserved residue(s) required for the propagation of feature annotation.</text>
</comment>
<protein>
    <submittedName>
        <fullName evidence="3">Putative two-component response regulator</fullName>
    </submittedName>
</protein>